<protein>
    <submittedName>
        <fullName evidence="1">Uncharacterized protein</fullName>
    </submittedName>
</protein>
<sequence>APSAMDGCSCAGDFVELADDASENLGEVPAEVEDACEHWINTAPLDKITRGAKKGRAIRQGGDLAVKRTNLSGHEATTVSNLALHVRRANRAKLLAPGKKGIEQPSDTDLQDIVGELVGMGLGLPIHVKTQLLFRFVKKLKEDTCKPTAEDWCAKTLATVVPWRRGGALAFDLSNPKVSDLGASDAGPIRSFRRTLVNDILAPMIMQGKSHAPLVEDVARYCAMALEQNADYDMSEELQNEYFGVLTCTRGLSVISNSKVLFGDVSAIVDASALENASANTASREASARAGVALVGGQWWNERLTTFLHYEKTMMQSQGLVESCLQLAKSTERVSTQMATTITTNFRQMDFLKTGLIPEKFTFVGEKLQAFVQKLADQELDAVKASNPTDAGSLQESVSGMAWTSKILPEAIIAWPIENGFQHRMSVVSAKLASVTGMQRLASFESRALAAASLDTSQISDLSNKVMIEPKEGGGVVAAINTLPPDNGAIDRIKDLHALNKIVGARCSMKFLTKQCTDLGAEAPDRFAAAKPDCMCVAKLQGAIQTYSGLVERIGGERVPRGRSDDNAAAAGCAEALKELKSAGAEAEHAGFQLELTTANAIEGGLRGGGKWSDGRAADAFEEFMKQAVSAWSSADKVGAEELHQGLVDFEK</sequence>
<name>A0ABN9V849_9DINO</name>
<organism evidence="1 2">
    <name type="scientific">Prorocentrum cordatum</name>
    <dbReference type="NCBI Taxonomy" id="2364126"/>
    <lineage>
        <taxon>Eukaryota</taxon>
        <taxon>Sar</taxon>
        <taxon>Alveolata</taxon>
        <taxon>Dinophyceae</taxon>
        <taxon>Prorocentrales</taxon>
        <taxon>Prorocentraceae</taxon>
        <taxon>Prorocentrum</taxon>
    </lineage>
</organism>
<proteinExistence type="predicted"/>
<evidence type="ECO:0000313" key="2">
    <source>
        <dbReference type="Proteomes" id="UP001189429"/>
    </source>
</evidence>
<dbReference type="EMBL" id="CAUYUJ010016820">
    <property type="protein sequence ID" value="CAK0869114.1"/>
    <property type="molecule type" value="Genomic_DNA"/>
</dbReference>
<accession>A0ABN9V849</accession>
<reference evidence="1" key="1">
    <citation type="submission" date="2023-10" db="EMBL/GenBank/DDBJ databases">
        <authorList>
            <person name="Chen Y."/>
            <person name="Shah S."/>
            <person name="Dougan E. K."/>
            <person name="Thang M."/>
            <person name="Chan C."/>
        </authorList>
    </citation>
    <scope>NUCLEOTIDE SEQUENCE [LARGE SCALE GENOMIC DNA]</scope>
</reference>
<keyword evidence="2" id="KW-1185">Reference proteome</keyword>
<feature type="non-terminal residue" evidence="1">
    <location>
        <position position="652"/>
    </location>
</feature>
<comment type="caution">
    <text evidence="1">The sequence shown here is derived from an EMBL/GenBank/DDBJ whole genome shotgun (WGS) entry which is preliminary data.</text>
</comment>
<evidence type="ECO:0000313" key="1">
    <source>
        <dbReference type="EMBL" id="CAK0869114.1"/>
    </source>
</evidence>
<gene>
    <name evidence="1" type="ORF">PCOR1329_LOCUS55577</name>
</gene>
<dbReference type="Proteomes" id="UP001189429">
    <property type="component" value="Unassembled WGS sequence"/>
</dbReference>
<feature type="non-terminal residue" evidence="1">
    <location>
        <position position="1"/>
    </location>
</feature>